<evidence type="ECO:0000313" key="3">
    <source>
        <dbReference type="EMBL" id="AJY75720.1"/>
    </source>
</evidence>
<reference evidence="4" key="2">
    <citation type="submission" date="2015-03" db="EMBL/GenBank/DDBJ databases">
        <title>Genome sequence of Paenibacillus beijingensis strain DSM 24997T.</title>
        <authorList>
            <person name="Kwak Y."/>
            <person name="Shin J.-H."/>
        </authorList>
    </citation>
    <scope>NUCLEOTIDE SEQUENCE [LARGE SCALE GENOMIC DNA]</scope>
    <source>
        <strain evidence="4">DSM 24997</strain>
    </source>
</reference>
<dbReference type="EMBL" id="CP011058">
    <property type="protein sequence ID" value="AJY75720.1"/>
    <property type="molecule type" value="Genomic_DNA"/>
</dbReference>
<dbReference type="HOGENOM" id="CLU_813397_0_0_9"/>
<dbReference type="InterPro" id="IPR012854">
    <property type="entry name" value="Cu_amine_oxidase-like_N"/>
</dbReference>
<evidence type="ECO:0000259" key="2">
    <source>
        <dbReference type="Pfam" id="PF07833"/>
    </source>
</evidence>
<dbReference type="Proteomes" id="UP000032633">
    <property type="component" value="Chromosome"/>
</dbReference>
<feature type="domain" description="Copper amine oxidase-like N-terminal" evidence="2">
    <location>
        <begin position="77"/>
        <end position="202"/>
    </location>
</feature>
<dbReference type="AlphaFoldDB" id="A0A0D5NKS7"/>
<dbReference type="Gene3D" id="3.30.457.10">
    <property type="entry name" value="Copper amine oxidase-like, N-terminal domain"/>
    <property type="match status" value="1"/>
</dbReference>
<proteinExistence type="predicted"/>
<feature type="compositionally biased region" description="Gly residues" evidence="1">
    <location>
        <begin position="207"/>
        <end position="226"/>
    </location>
</feature>
<dbReference type="InterPro" id="IPR036582">
    <property type="entry name" value="Mao_N_sf"/>
</dbReference>
<feature type="region of interest" description="Disordered" evidence="1">
    <location>
        <begin position="204"/>
        <end position="240"/>
    </location>
</feature>
<accession>A0A0D5NKS7</accession>
<reference evidence="3 4" key="1">
    <citation type="journal article" date="2015" name="J. Biotechnol.">
        <title>Complete genome sequence of Paenibacillus beijingensis 7188(T) (=DSM 24997(T)), a novel rhizobacterium from jujube garden soil.</title>
        <authorList>
            <person name="Kwak Y."/>
            <person name="Shin J.H."/>
        </authorList>
    </citation>
    <scope>NUCLEOTIDE SEQUENCE [LARGE SCALE GENOMIC DNA]</scope>
    <source>
        <strain evidence="3 4">DSM 24997</strain>
    </source>
</reference>
<dbReference type="RefSeq" id="WP_045671148.1">
    <property type="nucleotide sequence ID" value="NZ_CP011058.1"/>
</dbReference>
<dbReference type="SUPFAM" id="SSF55383">
    <property type="entry name" value="Copper amine oxidase, domain N"/>
    <property type="match status" value="1"/>
</dbReference>
<evidence type="ECO:0000313" key="4">
    <source>
        <dbReference type="Proteomes" id="UP000032633"/>
    </source>
</evidence>
<dbReference type="Pfam" id="PF07833">
    <property type="entry name" value="Cu_amine_oxidN1"/>
    <property type="match status" value="1"/>
</dbReference>
<dbReference type="STRING" id="1126833.VN24_15625"/>
<protein>
    <recommendedName>
        <fullName evidence="2">Copper amine oxidase-like N-terminal domain-containing protein</fullName>
    </recommendedName>
</protein>
<evidence type="ECO:0000256" key="1">
    <source>
        <dbReference type="SAM" id="MobiDB-lite"/>
    </source>
</evidence>
<dbReference type="OrthoDB" id="574706at2"/>
<organism evidence="3 4">
    <name type="scientific">Paenibacillus beijingensis</name>
    <dbReference type="NCBI Taxonomy" id="1126833"/>
    <lineage>
        <taxon>Bacteria</taxon>
        <taxon>Bacillati</taxon>
        <taxon>Bacillota</taxon>
        <taxon>Bacilli</taxon>
        <taxon>Bacillales</taxon>
        <taxon>Paenibacillaceae</taxon>
        <taxon>Paenibacillus</taxon>
    </lineage>
</organism>
<sequence length="336" mass="35866">MFVRNRRFRSIPDNRLTRGAKAHGIRRIPGIRVVISLMLAVLLASPVTVSAKNVYVNVQTLTAKLVIGGSTLKLENGQHLFIANGRMYVPVRTASYALHKSVSWNGASKTVTIAEATYQQSREIDSYVRSRIIKAGFSADSKGTVRVVKVKSSFIVNGKAKSLPAGQSSYIVNGSLYVPIRFVSDLTGASVSWDGATRIVSIRPPVLGGGGGGDGGSESGLSGGSSAGSPGSANKPSYDSITGAAEQSLNQLRSTCQQKLTALAIQYMSETSESGKQTLAADGKEQMAGCSAEFEKIVANTEQQLVQYGYSTAIIAEYRTEFERELDEGRKILSEL</sequence>
<name>A0A0D5NKS7_9BACL</name>
<keyword evidence="4" id="KW-1185">Reference proteome</keyword>
<gene>
    <name evidence="3" type="ORF">VN24_15625</name>
</gene>
<dbReference type="KEGG" id="pbj:VN24_15625"/>
<dbReference type="PATRIC" id="fig|1126833.4.peg.3418"/>